<keyword evidence="2" id="KW-0812">Transmembrane</keyword>
<feature type="compositionally biased region" description="Basic and acidic residues" evidence="1">
    <location>
        <begin position="21"/>
        <end position="40"/>
    </location>
</feature>
<evidence type="ECO:0000313" key="6">
    <source>
        <dbReference type="Proteomes" id="UP000287746"/>
    </source>
</evidence>
<keyword evidence="2" id="KW-0472">Membrane</keyword>
<organism evidence="3 5">
    <name type="scientific">Sphingomonas koreensis</name>
    <dbReference type="NCBI Taxonomy" id="93064"/>
    <lineage>
        <taxon>Bacteria</taxon>
        <taxon>Pseudomonadati</taxon>
        <taxon>Pseudomonadota</taxon>
        <taxon>Alphaproteobacteria</taxon>
        <taxon>Sphingomonadales</taxon>
        <taxon>Sphingomonadaceae</taxon>
        <taxon>Sphingomonas</taxon>
    </lineage>
</organism>
<evidence type="ECO:0000313" key="5">
    <source>
        <dbReference type="Proteomes" id="UP000286681"/>
    </source>
</evidence>
<evidence type="ECO:0000256" key="1">
    <source>
        <dbReference type="SAM" id="MobiDB-lite"/>
    </source>
</evidence>
<dbReference type="EMBL" id="QQWO01000011">
    <property type="protein sequence ID" value="RSV01875.1"/>
    <property type="molecule type" value="Genomic_DNA"/>
</dbReference>
<proteinExistence type="predicted"/>
<dbReference type="Proteomes" id="UP000287746">
    <property type="component" value="Unassembled WGS sequence"/>
</dbReference>
<sequence>MTDQRDDQDEIANEITAAARAARETAERAEGTRKPGEGKKWPLGKIGIGIGSAALAAAVIYAARNRKKD</sequence>
<reference evidence="3 5" key="1">
    <citation type="submission" date="2018-07" db="EMBL/GenBank/DDBJ databases">
        <title>Genomic and Epidemiologic Investigation of an Indolent Hospital Outbreak.</title>
        <authorList>
            <person name="Johnson R.C."/>
            <person name="Deming C."/>
            <person name="Conlan S."/>
            <person name="Zellmer C.J."/>
            <person name="Michelin A.V."/>
            <person name="Lee-Lin S."/>
            <person name="Thomas P.J."/>
            <person name="Park M."/>
            <person name="Weingarten R.A."/>
            <person name="Less J."/>
            <person name="Dekker J.P."/>
            <person name="Frank K.M."/>
            <person name="Musser K.A."/>
            <person name="Mcquiston J.R."/>
            <person name="Henderson D.K."/>
            <person name="Lau A.F."/>
            <person name="Palmore T.N."/>
            <person name="Segre J.A."/>
        </authorList>
    </citation>
    <scope>NUCLEOTIDE SEQUENCE [LARGE SCALE GENOMIC DNA]</scope>
    <source>
        <strain evidence="4">SK-CDC1_0717</strain>
        <strain evidence="3 5">SK-NIH.Env10_0317</strain>
    </source>
</reference>
<comment type="caution">
    <text evidence="3">The sequence shown here is derived from an EMBL/GenBank/DDBJ whole genome shotgun (WGS) entry which is preliminary data.</text>
</comment>
<dbReference type="EMBL" id="QQYZ01000041">
    <property type="protein sequence ID" value="RSY76344.1"/>
    <property type="molecule type" value="Genomic_DNA"/>
</dbReference>
<gene>
    <name evidence="3" type="ORF">CA257_14375</name>
    <name evidence="4" type="ORF">DAH66_21880</name>
</gene>
<accession>A0A2M8WA16</accession>
<keyword evidence="2" id="KW-1133">Transmembrane helix</keyword>
<evidence type="ECO:0000313" key="4">
    <source>
        <dbReference type="EMBL" id="RSY76344.1"/>
    </source>
</evidence>
<dbReference type="AlphaFoldDB" id="A0A2M8WA16"/>
<evidence type="ECO:0000313" key="3">
    <source>
        <dbReference type="EMBL" id="RSV01875.1"/>
    </source>
</evidence>
<name>A0A2M8WA16_9SPHN</name>
<evidence type="ECO:0000256" key="2">
    <source>
        <dbReference type="SAM" id="Phobius"/>
    </source>
</evidence>
<dbReference type="Proteomes" id="UP000286681">
    <property type="component" value="Unassembled WGS sequence"/>
</dbReference>
<dbReference type="RefSeq" id="WP_066578408.1">
    <property type="nucleotide sequence ID" value="NZ_CP018820.1"/>
</dbReference>
<feature type="region of interest" description="Disordered" evidence="1">
    <location>
        <begin position="19"/>
        <end position="41"/>
    </location>
</feature>
<reference evidence="6" key="2">
    <citation type="submission" date="2018-07" db="EMBL/GenBank/DDBJ databases">
        <title>Genomic and Epidemiologic Investigation of an Indolent Hospital Outbreak.</title>
        <authorList>
            <person name="Johnson R.C."/>
            <person name="Deming C."/>
            <person name="Conlan S."/>
            <person name="Zellmer C.J."/>
            <person name="Michelin A.V."/>
            <person name="Lee-Lin S.-Q."/>
            <person name="Thomas P.J."/>
            <person name="Park M."/>
            <person name="Weingarten R.A."/>
            <person name="Less J."/>
            <person name="Dekker J.P."/>
            <person name="Frank K.M."/>
            <person name="Musser K.A."/>
            <person name="Mcquiston J.R."/>
            <person name="Henderson D.K."/>
            <person name="Lau A.F."/>
            <person name="Palmore T.N."/>
            <person name="Segre J.A."/>
        </authorList>
    </citation>
    <scope>NUCLEOTIDE SEQUENCE [LARGE SCALE GENOMIC DNA]</scope>
    <source>
        <strain evidence="6">SK-CDC1_0717</strain>
    </source>
</reference>
<protein>
    <submittedName>
        <fullName evidence="3">Uncharacterized protein</fullName>
    </submittedName>
</protein>
<feature type="transmembrane region" description="Helical" evidence="2">
    <location>
        <begin position="43"/>
        <end position="63"/>
    </location>
</feature>
<dbReference type="GeneID" id="44132836"/>